<sequence>MPPKTVTSALINMLEDLTDMQLKKFCSAILDRREEPRVRRVSLEGKTRLEIADVLVSTYTESGAKDVALETLGEIGCNAQRESFAKDTGPLTSVSNYGNIMEVKTTGASGQTAQQDMLGYSGVRASHTMAETDAGRMQKYRSKIITVGGKYGIDPALIAAIISRQSRAGNALNNGWGDNGNAWGLMQVNVNPSGGGHTARGAWDSEEHLCQATEILVYFIGRIRNKFPGWSKEQQLKGGIAAYMMGDGSIHSYDDADGSTTGGDYSNDVVARAQWYKNNGGF</sequence>
<dbReference type="AlphaFoldDB" id="A0A8D0AR09"/>
<evidence type="ECO:0000256" key="3">
    <source>
        <dbReference type="ARBA" id="ARBA00012732"/>
    </source>
</evidence>
<proteinExistence type="inferred from homology"/>
<evidence type="ECO:0000256" key="7">
    <source>
        <dbReference type="ARBA" id="ARBA00022801"/>
    </source>
</evidence>
<accession>A0A8D0AR09</accession>
<dbReference type="RefSeq" id="XP_031144801.1">
    <property type="nucleotide sequence ID" value="XM_031288941.2"/>
</dbReference>
<evidence type="ECO:0000313" key="11">
    <source>
        <dbReference type="Ensembl" id="ENSSLUP00000058715.1"/>
    </source>
</evidence>
<keyword evidence="7" id="KW-0378">Hydrolase</keyword>
<keyword evidence="6" id="KW-0081">Bacteriolytic enzyme</keyword>
<comment type="catalytic activity">
    <reaction evidence="1">
        <text>Hydrolysis of (1-&gt;4)-beta-linkages between N-acetylmuramic acid and N-acetyl-D-glucosamine residues in a peptidoglycan and between N-acetyl-D-glucosamine residues in chitodextrins.</text>
        <dbReference type="EC" id="3.2.1.17"/>
    </reaction>
</comment>
<dbReference type="SMART" id="SM01289">
    <property type="entry name" value="PYRIN"/>
    <property type="match status" value="1"/>
</dbReference>
<dbReference type="GO" id="GO:0009253">
    <property type="term" value="P:peptidoglycan catabolic process"/>
    <property type="evidence" value="ECO:0007669"/>
    <property type="project" value="InterPro"/>
</dbReference>
<evidence type="ECO:0000256" key="2">
    <source>
        <dbReference type="ARBA" id="ARBA00008902"/>
    </source>
</evidence>
<evidence type="ECO:0000256" key="4">
    <source>
        <dbReference type="ARBA" id="ARBA00016485"/>
    </source>
</evidence>
<evidence type="ECO:0000259" key="10">
    <source>
        <dbReference type="PROSITE" id="PS50824"/>
    </source>
</evidence>
<dbReference type="CDD" id="cd01021">
    <property type="entry name" value="GEWL"/>
    <property type="match status" value="1"/>
</dbReference>
<dbReference type="GeneID" id="116042655"/>
<keyword evidence="5" id="KW-0929">Antimicrobial</keyword>
<dbReference type="GeneTree" id="ENSGT00390000017614"/>
<evidence type="ECO:0000256" key="1">
    <source>
        <dbReference type="ARBA" id="ARBA00000632"/>
    </source>
</evidence>
<dbReference type="InterPro" id="IPR004020">
    <property type="entry name" value="DAPIN"/>
</dbReference>
<evidence type="ECO:0000256" key="8">
    <source>
        <dbReference type="ARBA" id="ARBA00023295"/>
    </source>
</evidence>
<dbReference type="EC" id="3.2.1.17" evidence="3"/>
<protein>
    <recommendedName>
        <fullName evidence="4">Lysozyme g</fullName>
        <ecNumber evidence="3">3.2.1.17</ecNumber>
    </recommendedName>
    <alternativeName>
        <fullName evidence="9">1,4-beta-N-acetylmuramidase</fullName>
    </alternativeName>
</protein>
<dbReference type="GO" id="GO:0050830">
    <property type="term" value="P:defense response to Gram-positive bacterium"/>
    <property type="evidence" value="ECO:0007669"/>
    <property type="project" value="TreeGrafter"/>
</dbReference>
<dbReference type="PANTHER" id="PTHR31698:SF8">
    <property type="entry name" value="LYSOZYME G-RELATED"/>
    <property type="match status" value="1"/>
</dbReference>
<organism evidence="11 12">
    <name type="scientific">Sander lucioperca</name>
    <name type="common">Pike-perch</name>
    <name type="synonym">Perca lucioperca</name>
    <dbReference type="NCBI Taxonomy" id="283035"/>
    <lineage>
        <taxon>Eukaryota</taxon>
        <taxon>Metazoa</taxon>
        <taxon>Chordata</taxon>
        <taxon>Craniata</taxon>
        <taxon>Vertebrata</taxon>
        <taxon>Euteleostomi</taxon>
        <taxon>Actinopterygii</taxon>
        <taxon>Neopterygii</taxon>
        <taxon>Teleostei</taxon>
        <taxon>Neoteleostei</taxon>
        <taxon>Acanthomorphata</taxon>
        <taxon>Eupercaria</taxon>
        <taxon>Perciformes</taxon>
        <taxon>Percoidei</taxon>
        <taxon>Percidae</taxon>
        <taxon>Luciopercinae</taxon>
        <taxon>Sander</taxon>
    </lineage>
</organism>
<comment type="similarity">
    <text evidence="2">Belongs to the glycosyl hydrolase 23 family.</text>
</comment>
<dbReference type="FunFam" id="1.10.530.10:FF:000026">
    <property type="entry name" value="Lysozyme g"/>
    <property type="match status" value="1"/>
</dbReference>
<dbReference type="KEGG" id="sluc:116042655"/>
<dbReference type="Pfam" id="PF02758">
    <property type="entry name" value="PYRIN"/>
    <property type="match status" value="1"/>
</dbReference>
<reference evidence="11" key="1">
    <citation type="submission" date="2025-08" db="UniProtKB">
        <authorList>
            <consortium name="Ensembl"/>
        </authorList>
    </citation>
    <scope>IDENTIFICATION</scope>
</reference>
<dbReference type="Gene3D" id="1.10.530.10">
    <property type="match status" value="1"/>
</dbReference>
<feature type="domain" description="Pyrin" evidence="10">
    <location>
        <begin position="1"/>
        <end position="76"/>
    </location>
</feature>
<dbReference type="InterPro" id="IPR002152">
    <property type="entry name" value="Glyco_hydro_23"/>
</dbReference>
<evidence type="ECO:0000313" key="12">
    <source>
        <dbReference type="Proteomes" id="UP000694568"/>
    </source>
</evidence>
<dbReference type="PROSITE" id="PS50824">
    <property type="entry name" value="DAPIN"/>
    <property type="match status" value="1"/>
</dbReference>
<dbReference type="OrthoDB" id="10021790at2759"/>
<dbReference type="GO" id="GO:0005576">
    <property type="term" value="C:extracellular region"/>
    <property type="evidence" value="ECO:0007669"/>
    <property type="project" value="TreeGrafter"/>
</dbReference>
<evidence type="ECO:0000256" key="5">
    <source>
        <dbReference type="ARBA" id="ARBA00022529"/>
    </source>
</evidence>
<dbReference type="GO" id="GO:0031640">
    <property type="term" value="P:killing of cells of another organism"/>
    <property type="evidence" value="ECO:0007669"/>
    <property type="project" value="UniProtKB-KW"/>
</dbReference>
<keyword evidence="12" id="KW-1185">Reference proteome</keyword>
<name>A0A8D0AR09_SANLU</name>
<evidence type="ECO:0000256" key="9">
    <source>
        <dbReference type="ARBA" id="ARBA00031262"/>
    </source>
</evidence>
<dbReference type="PANTHER" id="PTHR31698">
    <property type="entry name" value="LYSOZYME G FAMILY MEMBER"/>
    <property type="match status" value="1"/>
</dbReference>
<dbReference type="InterPro" id="IPR023346">
    <property type="entry name" value="Lysozyme-like_dom_sf"/>
</dbReference>
<dbReference type="SUPFAM" id="SSF53955">
    <property type="entry name" value="Lysozyme-like"/>
    <property type="match status" value="1"/>
</dbReference>
<dbReference type="GO" id="GO:0003796">
    <property type="term" value="F:lysozyme activity"/>
    <property type="evidence" value="ECO:0007669"/>
    <property type="project" value="UniProtKB-EC"/>
</dbReference>
<reference evidence="11" key="2">
    <citation type="submission" date="2025-09" db="UniProtKB">
        <authorList>
            <consortium name="Ensembl"/>
        </authorList>
    </citation>
    <scope>IDENTIFICATION</scope>
</reference>
<dbReference type="PRINTS" id="PR00749">
    <property type="entry name" value="LYSOZYMEG"/>
</dbReference>
<keyword evidence="8" id="KW-0326">Glycosidase</keyword>
<dbReference type="Gene3D" id="1.10.533.10">
    <property type="entry name" value="Death Domain, Fas"/>
    <property type="match status" value="1"/>
</dbReference>
<dbReference type="Proteomes" id="UP000694568">
    <property type="component" value="Unplaced"/>
</dbReference>
<gene>
    <name evidence="11" type="primary">LOC116042655</name>
</gene>
<dbReference type="Ensembl" id="ENSSLUT00000060400.1">
    <property type="protein sequence ID" value="ENSSLUP00000058715.1"/>
    <property type="gene ID" value="ENSSLUG00000025178.1"/>
</dbReference>
<dbReference type="SUPFAM" id="SSF47986">
    <property type="entry name" value="DEATH domain"/>
    <property type="match status" value="1"/>
</dbReference>
<dbReference type="InterPro" id="IPR011029">
    <property type="entry name" value="DEATH-like_dom_sf"/>
</dbReference>
<evidence type="ECO:0000256" key="6">
    <source>
        <dbReference type="ARBA" id="ARBA00022638"/>
    </source>
</evidence>